<dbReference type="PROSITE" id="PS51352">
    <property type="entry name" value="THIOREDOXIN_2"/>
    <property type="match status" value="1"/>
</dbReference>
<feature type="signal peptide" evidence="5">
    <location>
        <begin position="1"/>
        <end position="21"/>
    </location>
</feature>
<comment type="caution">
    <text evidence="7">The sequence shown here is derived from an EMBL/GenBank/DDBJ whole genome shotgun (WGS) entry which is preliminary data.</text>
</comment>
<proteinExistence type="predicted"/>
<evidence type="ECO:0000256" key="2">
    <source>
        <dbReference type="ARBA" id="ARBA00022748"/>
    </source>
</evidence>
<dbReference type="PANTHER" id="PTHR42852">
    <property type="entry name" value="THIOL:DISULFIDE INTERCHANGE PROTEIN DSBE"/>
    <property type="match status" value="1"/>
</dbReference>
<dbReference type="SUPFAM" id="SSF52833">
    <property type="entry name" value="Thioredoxin-like"/>
    <property type="match status" value="1"/>
</dbReference>
<evidence type="ECO:0000256" key="1">
    <source>
        <dbReference type="ARBA" id="ARBA00004196"/>
    </source>
</evidence>
<gene>
    <name evidence="7" type="ORF">GCM10011340_24760</name>
</gene>
<reference evidence="8" key="1">
    <citation type="journal article" date="2019" name="Int. J. Syst. Evol. Microbiol.">
        <title>The Global Catalogue of Microorganisms (GCM) 10K type strain sequencing project: providing services to taxonomists for standard genome sequencing and annotation.</title>
        <authorList>
            <consortium name="The Broad Institute Genomics Platform"/>
            <consortium name="The Broad Institute Genome Sequencing Center for Infectious Disease"/>
            <person name="Wu L."/>
            <person name="Ma J."/>
        </authorList>
    </citation>
    <scope>NUCLEOTIDE SEQUENCE [LARGE SCALE GENOMIC DNA]</scope>
    <source>
        <strain evidence="8">CGMCC 1.15111</strain>
    </source>
</reference>
<evidence type="ECO:0000313" key="7">
    <source>
        <dbReference type="EMBL" id="GHE68105.1"/>
    </source>
</evidence>
<keyword evidence="5" id="KW-0732">Signal</keyword>
<comment type="subcellular location">
    <subcellularLocation>
        <location evidence="1">Cell envelope</location>
    </subcellularLocation>
</comment>
<keyword evidence="8" id="KW-1185">Reference proteome</keyword>
<dbReference type="CDD" id="cd02966">
    <property type="entry name" value="TlpA_like_family"/>
    <property type="match status" value="1"/>
</dbReference>
<dbReference type="RefSeq" id="WP_189630569.1">
    <property type="nucleotide sequence ID" value="NZ_BNAG01000003.1"/>
</dbReference>
<dbReference type="PANTHER" id="PTHR42852:SF6">
    <property type="entry name" value="THIOL:DISULFIDE INTERCHANGE PROTEIN DSBE"/>
    <property type="match status" value="1"/>
</dbReference>
<evidence type="ECO:0000259" key="6">
    <source>
        <dbReference type="PROSITE" id="PS51352"/>
    </source>
</evidence>
<name>A0ABQ3I6Y5_9BACT</name>
<dbReference type="InterPro" id="IPR036249">
    <property type="entry name" value="Thioredoxin-like_sf"/>
</dbReference>
<dbReference type="InterPro" id="IPR013740">
    <property type="entry name" value="Redoxin"/>
</dbReference>
<dbReference type="InterPro" id="IPR013766">
    <property type="entry name" value="Thioredoxin_domain"/>
</dbReference>
<dbReference type="EMBL" id="BNAG01000003">
    <property type="protein sequence ID" value="GHE68105.1"/>
    <property type="molecule type" value="Genomic_DNA"/>
</dbReference>
<dbReference type="Proteomes" id="UP000658258">
    <property type="component" value="Unassembled WGS sequence"/>
</dbReference>
<keyword evidence="2" id="KW-0201">Cytochrome c-type biogenesis</keyword>
<dbReference type="Pfam" id="PF08534">
    <property type="entry name" value="Redoxin"/>
    <property type="match status" value="1"/>
</dbReference>
<dbReference type="Gene3D" id="3.40.30.10">
    <property type="entry name" value="Glutaredoxin"/>
    <property type="match status" value="1"/>
</dbReference>
<keyword evidence="4" id="KW-0676">Redox-active center</keyword>
<evidence type="ECO:0000313" key="8">
    <source>
        <dbReference type="Proteomes" id="UP000658258"/>
    </source>
</evidence>
<feature type="chain" id="PRO_5045671622" description="Thioredoxin domain-containing protein" evidence="5">
    <location>
        <begin position="22"/>
        <end position="643"/>
    </location>
</feature>
<feature type="domain" description="Thioredoxin" evidence="6">
    <location>
        <begin position="486"/>
        <end position="641"/>
    </location>
</feature>
<accession>A0ABQ3I6Y5</accession>
<organism evidence="7 8">
    <name type="scientific">Roseivirga thermotolerans</name>
    <dbReference type="NCBI Taxonomy" id="1758176"/>
    <lineage>
        <taxon>Bacteria</taxon>
        <taxon>Pseudomonadati</taxon>
        <taxon>Bacteroidota</taxon>
        <taxon>Cytophagia</taxon>
        <taxon>Cytophagales</taxon>
        <taxon>Roseivirgaceae</taxon>
        <taxon>Roseivirga</taxon>
    </lineage>
</organism>
<dbReference type="InterPro" id="IPR050553">
    <property type="entry name" value="Thioredoxin_ResA/DsbE_sf"/>
</dbReference>
<evidence type="ECO:0000256" key="4">
    <source>
        <dbReference type="ARBA" id="ARBA00023284"/>
    </source>
</evidence>
<protein>
    <recommendedName>
        <fullName evidence="6">Thioredoxin domain-containing protein</fullName>
    </recommendedName>
</protein>
<evidence type="ECO:0000256" key="5">
    <source>
        <dbReference type="SAM" id="SignalP"/>
    </source>
</evidence>
<sequence length="643" mass="74201">MRIRLYLLLLLLSFGFSKVQSQSIQEVTGRWYSSNGTNELQLLLSEKYALYKADFWDVVEFSNGKLRLRNQEGETELSLRKNGNRGVLTANRVSLPVQNYKSTNISSREVGKTDVSKDFFKKDQVVLQGIVIPKDTMPLTISIIYNHAFSEGQKKFVEEVDSGGKFKIIYPLEYPQSVMVSVGDAFFYYFSTPGAKQAMVIDEASFKGSWTTAKKLDFMGDLAAENEEFRLLHPEYMKIRNYEENDSLQKTLDSDAYLEYRLQLWQSHHRFYESYFDSIPTSSFIKDYSLRDVRTYAADDLRRYIWMHNLGKNGGRIEAVDVSDEYLDKVVSLMPDEIGDLMTDNYANLTREFTMAAMPKEYKAIHDRSLKYVYEFLSNQSLSEENRGIINEWKEKERSRKNTFGNLSFKGDIKPIFESYKEDILDIQRKVRWDHLISKIAGLSTVQRSSIVATYVNMNFTTKGLQVPDYIQAKLGGLNLVPSVLESIEQSIADFEILKNARFVEGVEIAESSDNILRELKEKYKGKVVYIDVWATWCGPCIGEFSNMKRIKESKIKDVVYVYLCAQSTKKSFDIMVKKHELVGDNYFLNEEQYQKLDKEVGITGFPTYLVITKDGKLVREGIKRPSAGEGLVRQLQEFSSRK</sequence>
<keyword evidence="3" id="KW-1015">Disulfide bond</keyword>
<evidence type="ECO:0000256" key="3">
    <source>
        <dbReference type="ARBA" id="ARBA00023157"/>
    </source>
</evidence>